<protein>
    <submittedName>
        <fullName evidence="2">Uncharacterized protein</fullName>
    </submittedName>
</protein>
<sequence>MPMPTITCPNCRVSASLDVFLADDSARAALDAVIEAHPAGDTLIKPMLRYVGLFAPAKSRMSYGRVANLVSEISPAMRAAEVTRHGRAWPAPLDYWRQGFETVLAQAHAGKLSLPLTSHGYLLEIIARMSDRAEAKQETTTEGQRAGHAGVGTAPARAASTITVNEPRQPMPAHIREQLGKMLPIQRKEQ</sequence>
<dbReference type="EMBL" id="CAADIJ010000011">
    <property type="protein sequence ID" value="VFR70301.1"/>
    <property type="molecule type" value="Genomic_DNA"/>
</dbReference>
<evidence type="ECO:0000313" key="2">
    <source>
        <dbReference type="EMBL" id="VFR70301.1"/>
    </source>
</evidence>
<accession>A0A484T829</accession>
<proteinExistence type="predicted"/>
<organism evidence="2">
    <name type="scientific">plant metagenome</name>
    <dbReference type="NCBI Taxonomy" id="1297885"/>
    <lineage>
        <taxon>unclassified sequences</taxon>
        <taxon>metagenomes</taxon>
        <taxon>organismal metagenomes</taxon>
    </lineage>
</organism>
<dbReference type="AlphaFoldDB" id="A0A484T829"/>
<evidence type="ECO:0000256" key="1">
    <source>
        <dbReference type="SAM" id="MobiDB-lite"/>
    </source>
</evidence>
<gene>
    <name evidence="2" type="ORF">DAR3_4163</name>
</gene>
<reference evidence="2" key="1">
    <citation type="submission" date="2019-03" db="EMBL/GenBank/DDBJ databases">
        <authorList>
            <person name="Danneels B."/>
        </authorList>
    </citation>
    <scope>NUCLEOTIDE SEQUENCE</scope>
</reference>
<feature type="region of interest" description="Disordered" evidence="1">
    <location>
        <begin position="134"/>
        <end position="171"/>
    </location>
</feature>
<name>A0A484T829_9ZZZZ</name>